<evidence type="ECO:0000256" key="6">
    <source>
        <dbReference type="ARBA" id="ARBA00022679"/>
    </source>
</evidence>
<proteinExistence type="inferred from homology"/>
<comment type="catalytic activity">
    <reaction evidence="9">
        <text>L-histidinol phosphate + 2-oxoglutarate = 3-(imidazol-4-yl)-2-oxopropyl phosphate + L-glutamate</text>
        <dbReference type="Rhea" id="RHEA:23744"/>
        <dbReference type="ChEBI" id="CHEBI:16810"/>
        <dbReference type="ChEBI" id="CHEBI:29985"/>
        <dbReference type="ChEBI" id="CHEBI:57766"/>
        <dbReference type="ChEBI" id="CHEBI:57980"/>
        <dbReference type="EC" id="2.6.1.9"/>
    </reaction>
</comment>
<dbReference type="HAMAP" id="MF_01023">
    <property type="entry name" value="HisC_aminotrans_2"/>
    <property type="match status" value="1"/>
</dbReference>
<protein>
    <recommendedName>
        <fullName evidence="9">Histidinol-phosphate aminotransferase</fullName>
        <ecNumber evidence="9">2.6.1.9</ecNumber>
    </recommendedName>
    <alternativeName>
        <fullName evidence="9">Imidazole acetol-phosphate transaminase</fullName>
    </alternativeName>
</protein>
<dbReference type="PANTHER" id="PTHR42885">
    <property type="entry name" value="HISTIDINOL-PHOSPHATE AMINOTRANSFERASE-RELATED"/>
    <property type="match status" value="1"/>
</dbReference>
<dbReference type="Proteomes" id="UP000192582">
    <property type="component" value="Unassembled WGS sequence"/>
</dbReference>
<sequence length="363" mass="39334">MTSQPASASPAIPDLPGVRPAVQAVPAYPFTPIDAPIKLDQNESAYDFPAELKALAADRMVGQLWNRYPDLHAEGLRARVAAFEDWDEAGVVITPGSNVLIKILTELGGIGQTVLTVRPTFSVYTLEAQLLGANLVEVPLNTDFSLPVEGLKAALRANPPGVLYITQPHAPTGFLDAEAAVREVVEAADGWVVVLDEAYHQYSGTDYRDLVRAGENRLSLRTFSKAWGLAGVRLGYALSSPRLAAHLRKLVSAFNVGVLAQVALEVALEHPGYVAERAAEVRRERERVYAALQGHPVWTALPSQANFYLLRTPDADAAYRHLRSCGIVVRRQDKLPMLGGCLRVAVGSPAENDAFIEAARAFR</sequence>
<dbReference type="GO" id="GO:0004400">
    <property type="term" value="F:histidinol-phosphate transaminase activity"/>
    <property type="evidence" value="ECO:0007669"/>
    <property type="project" value="UniProtKB-UniRule"/>
</dbReference>
<dbReference type="CDD" id="cd00609">
    <property type="entry name" value="AAT_like"/>
    <property type="match status" value="1"/>
</dbReference>
<dbReference type="InterPro" id="IPR004839">
    <property type="entry name" value="Aminotransferase_I/II_large"/>
</dbReference>
<dbReference type="Pfam" id="PF00155">
    <property type="entry name" value="Aminotran_1_2"/>
    <property type="match status" value="1"/>
</dbReference>
<keyword evidence="5 9" id="KW-0028">Amino-acid biosynthesis</keyword>
<comment type="pathway">
    <text evidence="9">Amino-acid biosynthesis; L-histidine biosynthesis; L-histidine from 5-phospho-alpha-D-ribose 1-diphosphate: step 7/9.</text>
</comment>
<dbReference type="GO" id="GO:0000105">
    <property type="term" value="P:L-histidine biosynthetic process"/>
    <property type="evidence" value="ECO:0007669"/>
    <property type="project" value="UniProtKB-UniRule"/>
</dbReference>
<evidence type="ECO:0000256" key="7">
    <source>
        <dbReference type="ARBA" id="ARBA00022898"/>
    </source>
</evidence>
<evidence type="ECO:0000313" key="12">
    <source>
        <dbReference type="Proteomes" id="UP000192582"/>
    </source>
</evidence>
<comment type="subunit">
    <text evidence="3 9">Homodimer.</text>
</comment>
<reference evidence="11 12" key="1">
    <citation type="submission" date="2017-04" db="EMBL/GenBank/DDBJ databases">
        <authorList>
            <person name="Afonso C.L."/>
            <person name="Miller P.J."/>
            <person name="Scott M.A."/>
            <person name="Spackman E."/>
            <person name="Goraichik I."/>
            <person name="Dimitrov K.M."/>
            <person name="Suarez D.L."/>
            <person name="Swayne D.E."/>
        </authorList>
    </citation>
    <scope>NUCLEOTIDE SEQUENCE [LARGE SCALE GENOMIC DNA]</scope>
    <source>
        <strain evidence="11 12">KR-140</strain>
    </source>
</reference>
<evidence type="ECO:0000256" key="1">
    <source>
        <dbReference type="ARBA" id="ARBA00001933"/>
    </source>
</evidence>
<keyword evidence="12" id="KW-1185">Reference proteome</keyword>
<dbReference type="InterPro" id="IPR005861">
    <property type="entry name" value="HisP_aminotrans"/>
</dbReference>
<dbReference type="EC" id="2.6.1.9" evidence="9"/>
<keyword evidence="7 9" id="KW-0663">Pyridoxal phosphate</keyword>
<evidence type="ECO:0000313" key="11">
    <source>
        <dbReference type="EMBL" id="SMB95990.1"/>
    </source>
</evidence>
<comment type="cofactor">
    <cofactor evidence="1 9">
        <name>pyridoxal 5'-phosphate</name>
        <dbReference type="ChEBI" id="CHEBI:597326"/>
    </cofactor>
</comment>
<dbReference type="PANTHER" id="PTHR42885:SF2">
    <property type="entry name" value="HISTIDINOL-PHOSPHATE AMINOTRANSFERASE"/>
    <property type="match status" value="1"/>
</dbReference>
<evidence type="ECO:0000256" key="5">
    <source>
        <dbReference type="ARBA" id="ARBA00022605"/>
    </source>
</evidence>
<organism evidence="11 12">
    <name type="scientific">Deinococcus hopiensis KR-140</name>
    <dbReference type="NCBI Taxonomy" id="695939"/>
    <lineage>
        <taxon>Bacteria</taxon>
        <taxon>Thermotogati</taxon>
        <taxon>Deinococcota</taxon>
        <taxon>Deinococci</taxon>
        <taxon>Deinococcales</taxon>
        <taxon>Deinococcaceae</taxon>
        <taxon>Deinococcus</taxon>
    </lineage>
</organism>
<dbReference type="OrthoDB" id="9813612at2"/>
<dbReference type="InterPro" id="IPR001917">
    <property type="entry name" value="Aminotrans_II_pyridoxalP_BS"/>
</dbReference>
<evidence type="ECO:0000256" key="3">
    <source>
        <dbReference type="ARBA" id="ARBA00011738"/>
    </source>
</evidence>
<name>A0A1W1VRZ5_9DEIO</name>
<keyword evidence="6 9" id="KW-0808">Transferase</keyword>
<feature type="modified residue" description="N6-(pyridoxal phosphate)lysine" evidence="9">
    <location>
        <position position="225"/>
    </location>
</feature>
<comment type="similarity">
    <text evidence="2 9">Belongs to the class-II pyridoxal-phosphate-dependent aminotransferase family. Histidinol-phosphate aminotransferase subfamily.</text>
</comment>
<gene>
    <name evidence="9" type="primary">hisC</name>
    <name evidence="11" type="ORF">SAMN00790413_03102</name>
</gene>
<dbReference type="InterPro" id="IPR015421">
    <property type="entry name" value="PyrdxlP-dep_Trfase_major"/>
</dbReference>
<keyword evidence="8 9" id="KW-0368">Histidine biosynthesis</keyword>
<feature type="domain" description="Aminotransferase class I/classII large" evidence="10">
    <location>
        <begin position="37"/>
        <end position="358"/>
    </location>
</feature>
<dbReference type="AlphaFoldDB" id="A0A1W1VRZ5"/>
<dbReference type="InterPro" id="IPR015422">
    <property type="entry name" value="PyrdxlP-dep_Trfase_small"/>
</dbReference>
<evidence type="ECO:0000259" key="10">
    <source>
        <dbReference type="Pfam" id="PF00155"/>
    </source>
</evidence>
<evidence type="ECO:0000256" key="9">
    <source>
        <dbReference type="HAMAP-Rule" id="MF_01023"/>
    </source>
</evidence>
<evidence type="ECO:0000256" key="4">
    <source>
        <dbReference type="ARBA" id="ARBA00022576"/>
    </source>
</evidence>
<dbReference type="UniPathway" id="UPA00031">
    <property type="reaction ID" value="UER00012"/>
</dbReference>
<evidence type="ECO:0000256" key="2">
    <source>
        <dbReference type="ARBA" id="ARBA00007970"/>
    </source>
</evidence>
<dbReference type="EMBL" id="FWWU01000009">
    <property type="protein sequence ID" value="SMB95990.1"/>
    <property type="molecule type" value="Genomic_DNA"/>
</dbReference>
<dbReference type="RefSeq" id="WP_084050555.1">
    <property type="nucleotide sequence ID" value="NZ_FWWU01000009.1"/>
</dbReference>
<keyword evidence="4 9" id="KW-0032">Aminotransferase</keyword>
<dbReference type="GO" id="GO:0030170">
    <property type="term" value="F:pyridoxal phosphate binding"/>
    <property type="evidence" value="ECO:0007669"/>
    <property type="project" value="InterPro"/>
</dbReference>
<dbReference type="InterPro" id="IPR015424">
    <property type="entry name" value="PyrdxlP-dep_Trfase"/>
</dbReference>
<dbReference type="Gene3D" id="3.90.1150.10">
    <property type="entry name" value="Aspartate Aminotransferase, domain 1"/>
    <property type="match status" value="1"/>
</dbReference>
<evidence type="ECO:0000256" key="8">
    <source>
        <dbReference type="ARBA" id="ARBA00023102"/>
    </source>
</evidence>
<accession>A0A1W1VRZ5</accession>
<dbReference type="SUPFAM" id="SSF53383">
    <property type="entry name" value="PLP-dependent transferases"/>
    <property type="match status" value="1"/>
</dbReference>
<dbReference type="STRING" id="695939.SAMN00790413_03102"/>
<dbReference type="Gene3D" id="3.40.640.10">
    <property type="entry name" value="Type I PLP-dependent aspartate aminotransferase-like (Major domain)"/>
    <property type="match status" value="1"/>
</dbReference>
<dbReference type="PROSITE" id="PS00599">
    <property type="entry name" value="AA_TRANSFER_CLASS_2"/>
    <property type="match status" value="1"/>
</dbReference>